<sequence>MAAGARDDTTDMAALVTLGNRLASITTGTNMNRGSIANNTLGESDTTATRSIVRVLMRATVRCHTRVSFIRLDGSYDEESEDASVWSSSGFLSSMADGF</sequence>
<dbReference type="EMBL" id="JAHHUM010002615">
    <property type="protein sequence ID" value="KAK5602450.1"/>
    <property type="molecule type" value="Genomic_DNA"/>
</dbReference>
<proteinExistence type="predicted"/>
<evidence type="ECO:0000313" key="2">
    <source>
        <dbReference type="Proteomes" id="UP001311232"/>
    </source>
</evidence>
<name>A0AAV9R2C7_9TELE</name>
<evidence type="ECO:0000313" key="1">
    <source>
        <dbReference type="EMBL" id="KAK5602450.1"/>
    </source>
</evidence>
<reference evidence="1 2" key="1">
    <citation type="submission" date="2021-06" db="EMBL/GenBank/DDBJ databases">
        <authorList>
            <person name="Palmer J.M."/>
        </authorList>
    </citation>
    <scope>NUCLEOTIDE SEQUENCE [LARGE SCALE GENOMIC DNA]</scope>
    <source>
        <strain evidence="1 2">MEX-2019</strain>
        <tissue evidence="1">Muscle</tissue>
    </source>
</reference>
<comment type="caution">
    <text evidence="1">The sequence shown here is derived from an EMBL/GenBank/DDBJ whole genome shotgun (WGS) entry which is preliminary data.</text>
</comment>
<dbReference type="Proteomes" id="UP001311232">
    <property type="component" value="Unassembled WGS sequence"/>
</dbReference>
<accession>A0AAV9R2C7</accession>
<protein>
    <submittedName>
        <fullName evidence="1">Uncharacterized protein</fullName>
    </submittedName>
</protein>
<organism evidence="1 2">
    <name type="scientific">Crenichthys baileyi</name>
    <name type="common">White River springfish</name>
    <dbReference type="NCBI Taxonomy" id="28760"/>
    <lineage>
        <taxon>Eukaryota</taxon>
        <taxon>Metazoa</taxon>
        <taxon>Chordata</taxon>
        <taxon>Craniata</taxon>
        <taxon>Vertebrata</taxon>
        <taxon>Euteleostomi</taxon>
        <taxon>Actinopterygii</taxon>
        <taxon>Neopterygii</taxon>
        <taxon>Teleostei</taxon>
        <taxon>Neoteleostei</taxon>
        <taxon>Acanthomorphata</taxon>
        <taxon>Ovalentaria</taxon>
        <taxon>Atherinomorphae</taxon>
        <taxon>Cyprinodontiformes</taxon>
        <taxon>Goodeidae</taxon>
        <taxon>Crenichthys</taxon>
    </lineage>
</organism>
<keyword evidence="2" id="KW-1185">Reference proteome</keyword>
<dbReference type="AlphaFoldDB" id="A0AAV9R2C7"/>
<gene>
    <name evidence="1" type="ORF">CRENBAI_011494</name>
</gene>